<gene>
    <name evidence="2" type="ORF">IQ10_01893</name>
</gene>
<sequence>MMAFEQDGIIQVEEDELKELLKSKNSDPIIIDVREPFEYEEAHIPGLPLIPMQTIPNMIDQLDKDASYLFVCRSGSRSQNVAMYMQHQGFKNVRNYAGGMLGWSGETTTGLEWVVRDGKELTKFLK</sequence>
<dbReference type="InterPro" id="IPR036873">
    <property type="entry name" value="Rhodanese-like_dom_sf"/>
</dbReference>
<dbReference type="InterPro" id="IPR050229">
    <property type="entry name" value="GlpE_sulfurtransferase"/>
</dbReference>
<organism evidence="2 3">
    <name type="scientific">Halalkalibacter nanhaiisediminis</name>
    <dbReference type="NCBI Taxonomy" id="688079"/>
    <lineage>
        <taxon>Bacteria</taxon>
        <taxon>Bacillati</taxon>
        <taxon>Bacillota</taxon>
        <taxon>Bacilli</taxon>
        <taxon>Bacillales</taxon>
        <taxon>Bacillaceae</taxon>
        <taxon>Halalkalibacter</taxon>
    </lineage>
</organism>
<keyword evidence="3" id="KW-1185">Reference proteome</keyword>
<dbReference type="CDD" id="cd00158">
    <property type="entry name" value="RHOD"/>
    <property type="match status" value="1"/>
</dbReference>
<dbReference type="GO" id="GO:0016740">
    <property type="term" value="F:transferase activity"/>
    <property type="evidence" value="ECO:0007669"/>
    <property type="project" value="UniProtKB-KW"/>
</dbReference>
<dbReference type="Pfam" id="PF00581">
    <property type="entry name" value="Rhodanese"/>
    <property type="match status" value="1"/>
</dbReference>
<comment type="caution">
    <text evidence="2">The sequence shown here is derived from an EMBL/GenBank/DDBJ whole genome shotgun (WGS) entry which is preliminary data.</text>
</comment>
<dbReference type="AlphaFoldDB" id="A0A562QK96"/>
<evidence type="ECO:0000313" key="2">
    <source>
        <dbReference type="EMBL" id="TWI57187.1"/>
    </source>
</evidence>
<protein>
    <submittedName>
        <fullName evidence="2">Rhodanese-related sulfurtransferase</fullName>
    </submittedName>
</protein>
<dbReference type="PANTHER" id="PTHR43031:SF17">
    <property type="entry name" value="SULFURTRANSFERASE YTWF-RELATED"/>
    <property type="match status" value="1"/>
</dbReference>
<accession>A0A562QK96</accession>
<dbReference type="PROSITE" id="PS50206">
    <property type="entry name" value="RHODANESE_3"/>
    <property type="match status" value="1"/>
</dbReference>
<dbReference type="SUPFAM" id="SSF52821">
    <property type="entry name" value="Rhodanese/Cell cycle control phosphatase"/>
    <property type="match status" value="1"/>
</dbReference>
<evidence type="ECO:0000313" key="3">
    <source>
        <dbReference type="Proteomes" id="UP000315711"/>
    </source>
</evidence>
<dbReference type="PANTHER" id="PTHR43031">
    <property type="entry name" value="FAD-DEPENDENT OXIDOREDUCTASE"/>
    <property type="match status" value="1"/>
</dbReference>
<dbReference type="InterPro" id="IPR001763">
    <property type="entry name" value="Rhodanese-like_dom"/>
</dbReference>
<dbReference type="Gene3D" id="3.40.250.10">
    <property type="entry name" value="Rhodanese-like domain"/>
    <property type="match status" value="1"/>
</dbReference>
<reference evidence="2 3" key="1">
    <citation type="journal article" date="2015" name="Stand. Genomic Sci.">
        <title>Genomic Encyclopedia of Bacterial and Archaeal Type Strains, Phase III: the genomes of soil and plant-associated and newly described type strains.</title>
        <authorList>
            <person name="Whitman W.B."/>
            <person name="Woyke T."/>
            <person name="Klenk H.P."/>
            <person name="Zhou Y."/>
            <person name="Lilburn T.G."/>
            <person name="Beck B.J."/>
            <person name="De Vos P."/>
            <person name="Vandamme P."/>
            <person name="Eisen J.A."/>
            <person name="Garrity G."/>
            <person name="Hugenholtz P."/>
            <person name="Kyrpides N.C."/>
        </authorList>
    </citation>
    <scope>NUCLEOTIDE SEQUENCE [LARGE SCALE GENOMIC DNA]</scope>
    <source>
        <strain evidence="2 3">CGMCC 1.10116</strain>
    </source>
</reference>
<proteinExistence type="predicted"/>
<name>A0A562QK96_9BACI</name>
<feature type="domain" description="Rhodanese" evidence="1">
    <location>
        <begin position="24"/>
        <end position="108"/>
    </location>
</feature>
<evidence type="ECO:0000259" key="1">
    <source>
        <dbReference type="PROSITE" id="PS50206"/>
    </source>
</evidence>
<dbReference type="SMART" id="SM00450">
    <property type="entry name" value="RHOD"/>
    <property type="match status" value="1"/>
</dbReference>
<keyword evidence="2" id="KW-0808">Transferase</keyword>
<dbReference type="EMBL" id="VLKZ01000004">
    <property type="protein sequence ID" value="TWI57187.1"/>
    <property type="molecule type" value="Genomic_DNA"/>
</dbReference>
<dbReference type="Proteomes" id="UP000315711">
    <property type="component" value="Unassembled WGS sequence"/>
</dbReference>